<keyword evidence="3" id="KW-1185">Reference proteome</keyword>
<accession>A0AAV5SKH4</accession>
<comment type="caution">
    <text evidence="2">The sequence shown here is derived from an EMBL/GenBank/DDBJ whole genome shotgun (WGS) entry which is preliminary data.</text>
</comment>
<evidence type="ECO:0000313" key="2">
    <source>
        <dbReference type="EMBL" id="GMS83419.1"/>
    </source>
</evidence>
<evidence type="ECO:0000313" key="3">
    <source>
        <dbReference type="Proteomes" id="UP001432027"/>
    </source>
</evidence>
<protein>
    <recommendedName>
        <fullName evidence="4">Ribosomal protein</fullName>
    </recommendedName>
</protein>
<reference evidence="2" key="1">
    <citation type="submission" date="2023-10" db="EMBL/GenBank/DDBJ databases">
        <title>Genome assembly of Pristionchus species.</title>
        <authorList>
            <person name="Yoshida K."/>
            <person name="Sommer R.J."/>
        </authorList>
    </citation>
    <scope>NUCLEOTIDE SEQUENCE</scope>
    <source>
        <strain evidence="2">RS0144</strain>
    </source>
</reference>
<feature type="non-terminal residue" evidence="2">
    <location>
        <position position="1"/>
    </location>
</feature>
<dbReference type="AlphaFoldDB" id="A0AAV5SKH4"/>
<organism evidence="2 3">
    <name type="scientific">Pristionchus entomophagus</name>
    <dbReference type="NCBI Taxonomy" id="358040"/>
    <lineage>
        <taxon>Eukaryota</taxon>
        <taxon>Metazoa</taxon>
        <taxon>Ecdysozoa</taxon>
        <taxon>Nematoda</taxon>
        <taxon>Chromadorea</taxon>
        <taxon>Rhabditida</taxon>
        <taxon>Rhabditina</taxon>
        <taxon>Diplogasteromorpha</taxon>
        <taxon>Diplogasteroidea</taxon>
        <taxon>Neodiplogasteridae</taxon>
        <taxon>Pristionchus</taxon>
    </lineage>
</organism>
<name>A0AAV5SKH4_9BILA</name>
<evidence type="ECO:0000256" key="1">
    <source>
        <dbReference type="SAM" id="SignalP"/>
    </source>
</evidence>
<keyword evidence="1" id="KW-0732">Signal</keyword>
<gene>
    <name evidence="2" type="ORF">PENTCL1PPCAC_5594</name>
</gene>
<sequence>WGMIRFFFPFLLLIMSWRKVRRSEGRGCVTADLCVSHCLTSIDRLSLLESLAPVAVEVIRLAIHQVVLSVGQGTGARAACEAARMPVTVECQQASVHQRVVAACTLGVELGSEADHAVREVVGNLVGLLDGSLAAVAAEVVGVPEAVDGHHRLVSHRRVTQRAQTTVRIVVSWLGHGWKRGRPHGTRANGW</sequence>
<feature type="non-terminal residue" evidence="2">
    <location>
        <position position="191"/>
    </location>
</feature>
<dbReference type="EMBL" id="BTSX01000002">
    <property type="protein sequence ID" value="GMS83419.1"/>
    <property type="molecule type" value="Genomic_DNA"/>
</dbReference>
<dbReference type="Proteomes" id="UP001432027">
    <property type="component" value="Unassembled WGS sequence"/>
</dbReference>
<evidence type="ECO:0008006" key="4">
    <source>
        <dbReference type="Google" id="ProtNLM"/>
    </source>
</evidence>
<feature type="signal peptide" evidence="1">
    <location>
        <begin position="1"/>
        <end position="22"/>
    </location>
</feature>
<proteinExistence type="predicted"/>
<feature type="chain" id="PRO_5043697385" description="Ribosomal protein" evidence="1">
    <location>
        <begin position="23"/>
        <end position="191"/>
    </location>
</feature>